<dbReference type="Proteomes" id="UP000318288">
    <property type="component" value="Unassembled WGS sequence"/>
</dbReference>
<protein>
    <recommendedName>
        <fullName evidence="4">Matrixin</fullName>
    </recommendedName>
</protein>
<dbReference type="Gene3D" id="3.40.390.10">
    <property type="entry name" value="Collagenase (Catalytic Domain)"/>
    <property type="match status" value="1"/>
</dbReference>
<keyword evidence="3" id="KW-1185">Reference proteome</keyword>
<dbReference type="SUPFAM" id="SSF55486">
    <property type="entry name" value="Metalloproteases ('zincins'), catalytic domain"/>
    <property type="match status" value="1"/>
</dbReference>
<accession>A0A5C6F8X1</accession>
<dbReference type="RefSeq" id="WP_146457755.1">
    <property type="nucleotide sequence ID" value="NZ_SJPW01000003.1"/>
</dbReference>
<dbReference type="InterPro" id="IPR024079">
    <property type="entry name" value="MetalloPept_cat_dom_sf"/>
</dbReference>
<name>A0A5C6F8X1_9BACT</name>
<keyword evidence="1" id="KW-0732">Signal</keyword>
<evidence type="ECO:0000256" key="1">
    <source>
        <dbReference type="SAM" id="SignalP"/>
    </source>
</evidence>
<reference evidence="2 3" key="1">
    <citation type="submission" date="2019-02" db="EMBL/GenBank/DDBJ databases">
        <title>Deep-cultivation of Planctomycetes and their phenomic and genomic characterization uncovers novel biology.</title>
        <authorList>
            <person name="Wiegand S."/>
            <person name="Jogler M."/>
            <person name="Boedeker C."/>
            <person name="Pinto D."/>
            <person name="Vollmers J."/>
            <person name="Rivas-Marin E."/>
            <person name="Kohn T."/>
            <person name="Peeters S.H."/>
            <person name="Heuer A."/>
            <person name="Rast P."/>
            <person name="Oberbeckmann S."/>
            <person name="Bunk B."/>
            <person name="Jeske O."/>
            <person name="Meyerdierks A."/>
            <person name="Storesund J.E."/>
            <person name="Kallscheuer N."/>
            <person name="Luecker S."/>
            <person name="Lage O.M."/>
            <person name="Pohl T."/>
            <person name="Merkel B.J."/>
            <person name="Hornburger P."/>
            <person name="Mueller R.-W."/>
            <person name="Bruemmer F."/>
            <person name="Labrenz M."/>
            <person name="Spormann A.M."/>
            <person name="Op Den Camp H."/>
            <person name="Overmann J."/>
            <person name="Amann R."/>
            <person name="Jetten M.S.M."/>
            <person name="Mascher T."/>
            <person name="Medema M.H."/>
            <person name="Devos D.P."/>
            <person name="Kaster A.-K."/>
            <person name="Ovreas L."/>
            <person name="Rohde M."/>
            <person name="Galperin M.Y."/>
            <person name="Jogler C."/>
        </authorList>
    </citation>
    <scope>NUCLEOTIDE SEQUENCE [LARGE SCALE GENOMIC DNA]</scope>
    <source>
        <strain evidence="2 3">Poly51</strain>
    </source>
</reference>
<gene>
    <name evidence="2" type="ORF">Poly51_24920</name>
</gene>
<dbReference type="OrthoDB" id="267032at2"/>
<comment type="caution">
    <text evidence="2">The sequence shown here is derived from an EMBL/GenBank/DDBJ whole genome shotgun (WGS) entry which is preliminary data.</text>
</comment>
<sequence length="378" mass="42187" precursor="true">MNPPPQNGSPLLVRFLAALLLFGVADAAADDVPVDLPQIQLVLLTPADVEPPPGYRERLTQIANYTDKFFQNWMARQGYPPNRKSLFTHDDDGDARVLVLRGKQNAASGIYDRPSLVNEVFQTAIPQYSIPRHLHVWWIHVYLGPDREYTDYRGSGDAAGGGSSVARYSTMPGKIDLAKPMMEGFHETYTLKGIIHELGHALGLPHMGPRKQDAAGNTLMGPNQFEWKRIVGRPEPRTYLSQASAAMLWRHPLFSGSTEQRQRRPMIVVENLECEYDQAKDSVFVRGRLSSDVTAHSVVVIDHSAKTPSEYWQQHYTARLQPDGAFSVEVTHPMPAPGTLKIIFCFDNGAVSGTTGELGFSGAIERPYEFEKSRIVFR</sequence>
<evidence type="ECO:0000313" key="3">
    <source>
        <dbReference type="Proteomes" id="UP000318288"/>
    </source>
</evidence>
<dbReference type="GO" id="GO:0008237">
    <property type="term" value="F:metallopeptidase activity"/>
    <property type="evidence" value="ECO:0007669"/>
    <property type="project" value="InterPro"/>
</dbReference>
<organism evidence="2 3">
    <name type="scientific">Rubripirellula tenax</name>
    <dbReference type="NCBI Taxonomy" id="2528015"/>
    <lineage>
        <taxon>Bacteria</taxon>
        <taxon>Pseudomonadati</taxon>
        <taxon>Planctomycetota</taxon>
        <taxon>Planctomycetia</taxon>
        <taxon>Pirellulales</taxon>
        <taxon>Pirellulaceae</taxon>
        <taxon>Rubripirellula</taxon>
    </lineage>
</organism>
<proteinExistence type="predicted"/>
<evidence type="ECO:0000313" key="2">
    <source>
        <dbReference type="EMBL" id="TWU56576.1"/>
    </source>
</evidence>
<feature type="chain" id="PRO_5023041817" description="Matrixin" evidence="1">
    <location>
        <begin position="28"/>
        <end position="378"/>
    </location>
</feature>
<feature type="signal peptide" evidence="1">
    <location>
        <begin position="1"/>
        <end position="27"/>
    </location>
</feature>
<evidence type="ECO:0008006" key="4">
    <source>
        <dbReference type="Google" id="ProtNLM"/>
    </source>
</evidence>
<dbReference type="EMBL" id="SJPW01000003">
    <property type="protein sequence ID" value="TWU56576.1"/>
    <property type="molecule type" value="Genomic_DNA"/>
</dbReference>
<dbReference type="AlphaFoldDB" id="A0A5C6F8X1"/>